<accession>A0AAV4NIQ5</accession>
<dbReference type="EMBL" id="BPLR01003435">
    <property type="protein sequence ID" value="GIX84538.1"/>
    <property type="molecule type" value="Genomic_DNA"/>
</dbReference>
<dbReference type="AlphaFoldDB" id="A0AAV4NIQ5"/>
<proteinExistence type="predicted"/>
<name>A0AAV4NIQ5_CAEEX</name>
<evidence type="ECO:0000313" key="2">
    <source>
        <dbReference type="Proteomes" id="UP001054945"/>
    </source>
</evidence>
<reference evidence="1 2" key="1">
    <citation type="submission" date="2021-06" db="EMBL/GenBank/DDBJ databases">
        <title>Caerostris extrusa draft genome.</title>
        <authorList>
            <person name="Kono N."/>
            <person name="Arakawa K."/>
        </authorList>
    </citation>
    <scope>NUCLEOTIDE SEQUENCE [LARGE SCALE GENOMIC DNA]</scope>
</reference>
<dbReference type="Proteomes" id="UP001054945">
    <property type="component" value="Unassembled WGS sequence"/>
</dbReference>
<sequence length="122" mass="13533">MEVRSGGKKYFHSLSILFVSTLSKHQSVVAQRLDRSTTSLALTRLTDMDSQLSSSPRTGCPTHIFIPSTEDIISVFNYINLIVPAFTTGHHGLCCSMGDIAPAAYSMMVLLPMEAIRLWIWN</sequence>
<keyword evidence="2" id="KW-1185">Reference proteome</keyword>
<evidence type="ECO:0000313" key="1">
    <source>
        <dbReference type="EMBL" id="GIX84538.1"/>
    </source>
</evidence>
<organism evidence="1 2">
    <name type="scientific">Caerostris extrusa</name>
    <name type="common">Bark spider</name>
    <name type="synonym">Caerostris bankana</name>
    <dbReference type="NCBI Taxonomy" id="172846"/>
    <lineage>
        <taxon>Eukaryota</taxon>
        <taxon>Metazoa</taxon>
        <taxon>Ecdysozoa</taxon>
        <taxon>Arthropoda</taxon>
        <taxon>Chelicerata</taxon>
        <taxon>Arachnida</taxon>
        <taxon>Araneae</taxon>
        <taxon>Araneomorphae</taxon>
        <taxon>Entelegynae</taxon>
        <taxon>Araneoidea</taxon>
        <taxon>Araneidae</taxon>
        <taxon>Caerostris</taxon>
    </lineage>
</organism>
<comment type="caution">
    <text evidence="1">The sequence shown here is derived from an EMBL/GenBank/DDBJ whole genome shotgun (WGS) entry which is preliminary data.</text>
</comment>
<protein>
    <submittedName>
        <fullName evidence="1">Uncharacterized protein</fullName>
    </submittedName>
</protein>
<gene>
    <name evidence="1" type="ORF">CEXT_774311</name>
</gene>